<comment type="caution">
    <text evidence="8">The sequence shown here is derived from an EMBL/GenBank/DDBJ whole genome shotgun (WGS) entry which is preliminary data.</text>
</comment>
<keyword evidence="6" id="KW-1003">Cell membrane</keyword>
<evidence type="ECO:0000256" key="6">
    <source>
        <dbReference type="RuleBase" id="RU363054"/>
    </source>
</evidence>
<proteinExistence type="inferred from homology"/>
<dbReference type="SUPFAM" id="SSF161098">
    <property type="entry name" value="MetI-like"/>
    <property type="match status" value="1"/>
</dbReference>
<dbReference type="InterPro" id="IPR000515">
    <property type="entry name" value="MetI-like"/>
</dbReference>
<dbReference type="Pfam" id="PF00528">
    <property type="entry name" value="BPD_transp_1"/>
    <property type="match status" value="1"/>
</dbReference>
<feature type="transmembrane region" description="Helical" evidence="5">
    <location>
        <begin position="339"/>
        <end position="358"/>
    </location>
</feature>
<sequence length="491" mass="51809">MPVFWIVCAVLAIGVIGYGLCRSKAMKSAGGNARNLHSLPSYYGANAFLFSVVAPLALLFAWLIFVPILIDRSIGATIPEDRIAEGSSLGLMMADVSRVSNGLNLAVSEGAMTEEESRSIRTEFTDVRERLASVGVALGSNVDATILQAAQKHRAASDRSRLFMSIAVIALSLAGLALAMSRTKADFRARNTVEAAVKVMLIAAASVAILTTLGIVLSLLFNTIEFFRIWPATDFFFNTTWSPSFGDTGSELGLAPLLWGTFYISIVALAVAVPVGLFAAIYLAEYASPKVRAFAKPLLEILAGIPTIVYGLFALLTVGPLLVSFFGDGGTFGVEWMRGGTAVMTAGLVMGVMLIPFVSSLSDDIINAVPQAMRDGSLGIGATKSETIRQVVLPAALPGIVGAILLAASRAIGETMIVVMGAGAAAKLSLNPFEAMTTVTAKIVSQLTGDSDFASPQALVAFALGMSLFVITLALNVLALYIVRRYREQYD</sequence>
<keyword evidence="6" id="KW-0997">Cell inner membrane</keyword>
<name>A0AAP2CQU6_9RHOB</name>
<comment type="function">
    <text evidence="6">Part of the binding-protein-dependent transport system for phosphate; probably responsible for the translocation of the substrate across the membrane.</text>
</comment>
<comment type="similarity">
    <text evidence="6">Belongs to the binding-protein-dependent transport system permease family. CysTW subfamily.</text>
</comment>
<dbReference type="NCBIfam" id="TIGR02138">
    <property type="entry name" value="phosphate_pstC"/>
    <property type="match status" value="1"/>
</dbReference>
<keyword evidence="6" id="KW-0592">Phosphate transport</keyword>
<evidence type="ECO:0000256" key="4">
    <source>
        <dbReference type="ARBA" id="ARBA00023136"/>
    </source>
</evidence>
<feature type="transmembrane region" description="Helical" evidence="5">
    <location>
        <begin position="262"/>
        <end position="284"/>
    </location>
</feature>
<evidence type="ECO:0000256" key="1">
    <source>
        <dbReference type="ARBA" id="ARBA00004651"/>
    </source>
</evidence>
<evidence type="ECO:0000256" key="2">
    <source>
        <dbReference type="ARBA" id="ARBA00022692"/>
    </source>
</evidence>
<dbReference type="GO" id="GO:0005886">
    <property type="term" value="C:plasma membrane"/>
    <property type="evidence" value="ECO:0007669"/>
    <property type="project" value="UniProtKB-SubCell"/>
</dbReference>
<dbReference type="RefSeq" id="WP_327793072.1">
    <property type="nucleotide sequence ID" value="NZ_JADQAZ010000001.1"/>
</dbReference>
<dbReference type="CDD" id="cd06261">
    <property type="entry name" value="TM_PBP2"/>
    <property type="match status" value="1"/>
</dbReference>
<evidence type="ECO:0000256" key="3">
    <source>
        <dbReference type="ARBA" id="ARBA00022989"/>
    </source>
</evidence>
<dbReference type="PANTHER" id="PTHR42727">
    <property type="entry name" value="PHOSPHATE TRANSPORT SYSTEM PERMEASE PROTEIN"/>
    <property type="match status" value="1"/>
</dbReference>
<dbReference type="InterPro" id="IPR011864">
    <property type="entry name" value="Phosphate_PstC"/>
</dbReference>
<feature type="transmembrane region" description="Helical" evidence="5">
    <location>
        <begin position="199"/>
        <end position="221"/>
    </location>
</feature>
<dbReference type="PANTHER" id="PTHR42727:SF1">
    <property type="entry name" value="PHOSPHATE TRANSPORT SYSTEM PERMEASE"/>
    <property type="match status" value="1"/>
</dbReference>
<feature type="transmembrane region" description="Helical" evidence="5">
    <location>
        <begin position="391"/>
        <end position="412"/>
    </location>
</feature>
<feature type="transmembrane region" description="Helical" evidence="5">
    <location>
        <begin position="458"/>
        <end position="483"/>
    </location>
</feature>
<keyword evidence="4 5" id="KW-0472">Membrane</keyword>
<dbReference type="EMBL" id="JADQAZ010000001">
    <property type="protein sequence ID" value="MBT0956886.1"/>
    <property type="molecule type" value="Genomic_DNA"/>
</dbReference>
<evidence type="ECO:0000259" key="7">
    <source>
        <dbReference type="PROSITE" id="PS50928"/>
    </source>
</evidence>
<feature type="transmembrane region" description="Helical" evidence="5">
    <location>
        <begin position="162"/>
        <end position="179"/>
    </location>
</feature>
<evidence type="ECO:0000256" key="5">
    <source>
        <dbReference type="RuleBase" id="RU363032"/>
    </source>
</evidence>
<dbReference type="InterPro" id="IPR022182">
    <property type="entry name" value="PstC_N"/>
</dbReference>
<protein>
    <recommendedName>
        <fullName evidence="6">Phosphate transport system permease protein</fullName>
    </recommendedName>
</protein>
<accession>A0AAP2CQU6</accession>
<dbReference type="AlphaFoldDB" id="A0AAP2CQU6"/>
<feature type="transmembrane region" description="Helical" evidence="5">
    <location>
        <begin position="45"/>
        <end position="70"/>
    </location>
</feature>
<feature type="domain" description="ABC transmembrane type-1" evidence="7">
    <location>
        <begin position="258"/>
        <end position="479"/>
    </location>
</feature>
<keyword evidence="2 5" id="KW-0812">Transmembrane</keyword>
<dbReference type="PROSITE" id="PS50928">
    <property type="entry name" value="ABC_TM1"/>
    <property type="match status" value="1"/>
</dbReference>
<reference evidence="8 9" key="1">
    <citation type="journal article" date="2021" name="Arch. Microbiol.">
        <title>Harenicola maris gen. nov., sp. nov. isolated from the Sea of Japan shallow sediments.</title>
        <authorList>
            <person name="Romanenko L.A."/>
            <person name="Kurilenko V.V."/>
            <person name="Chernysheva N.Y."/>
            <person name="Tekutyeva L.A."/>
            <person name="Velansky P.V."/>
            <person name="Svetashev V.I."/>
            <person name="Isaeva M.P."/>
        </authorList>
    </citation>
    <scope>NUCLEOTIDE SEQUENCE [LARGE SCALE GENOMIC DNA]</scope>
    <source>
        <strain evidence="8 9">KMM 3653</strain>
    </source>
</reference>
<dbReference type="GO" id="GO:0005315">
    <property type="term" value="F:phosphate transmembrane transporter activity"/>
    <property type="evidence" value="ECO:0007669"/>
    <property type="project" value="InterPro"/>
</dbReference>
<dbReference type="Proteomes" id="UP001315686">
    <property type="component" value="Unassembled WGS sequence"/>
</dbReference>
<comment type="subcellular location">
    <subcellularLocation>
        <location evidence="6">Cell inner membrane</location>
        <topology evidence="6">Multi-pass membrane protein</topology>
    </subcellularLocation>
    <subcellularLocation>
        <location evidence="1 5">Cell membrane</location>
        <topology evidence="1 5">Multi-pass membrane protein</topology>
    </subcellularLocation>
</comment>
<evidence type="ECO:0000313" key="8">
    <source>
        <dbReference type="EMBL" id="MBT0956886.1"/>
    </source>
</evidence>
<dbReference type="Gene3D" id="1.10.3720.10">
    <property type="entry name" value="MetI-like"/>
    <property type="match status" value="1"/>
</dbReference>
<keyword evidence="3 5" id="KW-1133">Transmembrane helix</keyword>
<evidence type="ECO:0000313" key="9">
    <source>
        <dbReference type="Proteomes" id="UP001315686"/>
    </source>
</evidence>
<dbReference type="Pfam" id="PF12501">
    <property type="entry name" value="DUF3708"/>
    <property type="match status" value="1"/>
</dbReference>
<keyword evidence="5" id="KW-0813">Transport</keyword>
<organism evidence="8 9">
    <name type="scientific">Harenicola maris</name>
    <dbReference type="NCBI Taxonomy" id="2841044"/>
    <lineage>
        <taxon>Bacteria</taxon>
        <taxon>Pseudomonadati</taxon>
        <taxon>Pseudomonadota</taxon>
        <taxon>Alphaproteobacteria</taxon>
        <taxon>Rhodobacterales</taxon>
        <taxon>Paracoccaceae</taxon>
        <taxon>Harenicola</taxon>
    </lineage>
</organism>
<feature type="transmembrane region" description="Helical" evidence="5">
    <location>
        <begin position="305"/>
        <end position="327"/>
    </location>
</feature>
<keyword evidence="9" id="KW-1185">Reference proteome</keyword>
<gene>
    <name evidence="8" type="primary">pstC</name>
    <name evidence="8" type="ORF">IV417_05780</name>
</gene>
<dbReference type="GO" id="GO:0006817">
    <property type="term" value="P:phosphate ion transport"/>
    <property type="evidence" value="ECO:0007669"/>
    <property type="project" value="UniProtKB-KW"/>
</dbReference>
<dbReference type="InterPro" id="IPR035906">
    <property type="entry name" value="MetI-like_sf"/>
</dbReference>